<dbReference type="PROSITE" id="PS00623">
    <property type="entry name" value="GMC_OXRED_1"/>
    <property type="match status" value="1"/>
</dbReference>
<evidence type="ECO:0000256" key="4">
    <source>
        <dbReference type="RuleBase" id="RU003968"/>
    </source>
</evidence>
<dbReference type="InterPro" id="IPR036188">
    <property type="entry name" value="FAD/NAD-bd_sf"/>
</dbReference>
<dbReference type="Gene3D" id="3.30.560.10">
    <property type="entry name" value="Glucose Oxidase, domain 3"/>
    <property type="match status" value="1"/>
</dbReference>
<feature type="active site" description="Proton acceptor" evidence="2">
    <location>
        <position position="544"/>
    </location>
</feature>
<evidence type="ECO:0000256" key="3">
    <source>
        <dbReference type="PIRSR" id="PIRSR000137-2"/>
    </source>
</evidence>
<feature type="binding site" evidence="3">
    <location>
        <position position="232"/>
    </location>
    <ligand>
        <name>FAD</name>
        <dbReference type="ChEBI" id="CHEBI:57692"/>
    </ligand>
</feature>
<dbReference type="SUPFAM" id="SSF51905">
    <property type="entry name" value="FAD/NAD(P)-binding domain"/>
    <property type="match status" value="1"/>
</dbReference>
<dbReference type="GeneID" id="54281360"/>
<protein>
    <submittedName>
        <fullName evidence="6">GMC oxidoreductase</fullName>
    </submittedName>
</protein>
<evidence type="ECO:0000313" key="6">
    <source>
        <dbReference type="EMBL" id="KAF2010118.1"/>
    </source>
</evidence>
<organism evidence="6 7">
    <name type="scientific">Aaosphaeria arxii CBS 175.79</name>
    <dbReference type="NCBI Taxonomy" id="1450172"/>
    <lineage>
        <taxon>Eukaryota</taxon>
        <taxon>Fungi</taxon>
        <taxon>Dikarya</taxon>
        <taxon>Ascomycota</taxon>
        <taxon>Pezizomycotina</taxon>
        <taxon>Dothideomycetes</taxon>
        <taxon>Pleosporomycetidae</taxon>
        <taxon>Pleosporales</taxon>
        <taxon>Pleosporales incertae sedis</taxon>
        <taxon>Aaosphaeria</taxon>
    </lineage>
</organism>
<feature type="active site" description="Proton donor" evidence="2">
    <location>
        <position position="500"/>
    </location>
</feature>
<dbReference type="InterPro" id="IPR007867">
    <property type="entry name" value="GMC_OxRtase_C"/>
</dbReference>
<dbReference type="PANTHER" id="PTHR11552:SF134">
    <property type="entry name" value="GLUCOSE-METHANOL-CHOLINE OXIDOREDUCTASE N-TERMINAL DOMAIN-CONTAINING PROTEIN"/>
    <property type="match status" value="1"/>
</dbReference>
<dbReference type="PANTHER" id="PTHR11552">
    <property type="entry name" value="GLUCOSE-METHANOL-CHOLINE GMC OXIDOREDUCTASE"/>
    <property type="match status" value="1"/>
</dbReference>
<sequence>MSDSTYDFIIVGGGTAGCLLAHRLAHTQSRPSVLVVEAGPKPEGEHLRAPYHRFAPAFTRPDLDYEYSTIPQKELNGRVVPYNRGKGLGGSSILNFAVYLYGSSEDYNRWAELVGDDAWKWENTLKSFQAIENYDTTGSKDYPHLANPDSEVHGKSGQVQICVPPVLEKGFASHMEAVIEAGEKVNLDANSGDPVGISVFPASYGAEGRSTSATAHLLNSPDNLTIWTGATVQRLVFEGTKVVGVKTTDGRTASARHDTIITGGSIDTPRLLLVNGIGPAKELEALSIKVVKDLPGVGKGLHDHVMTFLCVEIDGSHNDRYAFESNENMMLEADAQWKNDHTGRYSLDFSGLWGGFLKLPELENLPEFKGLDESMQRFLLKDKVPAYEFTAPSILFPPGTPLEEGNTYLSAVAFLMNAQSEGSITLSSSNPDDKPVIDFAYLTHPYDKRIMRESVRQSWIKLFENPAIKPLIKRRLYGPETLSDEDVDAFVKDAAGTVWHANGTVVMGKPENPKACVDTSFRVYGVQGLRVADLSVCPVTTNNHTQATAYLVGQKAAEKLIAEYQLDTVGSSKL</sequence>
<dbReference type="Proteomes" id="UP000799778">
    <property type="component" value="Unassembled WGS sequence"/>
</dbReference>
<dbReference type="InterPro" id="IPR000172">
    <property type="entry name" value="GMC_OxRdtase_N"/>
</dbReference>
<keyword evidence="4" id="KW-0285">Flavoprotein</keyword>
<dbReference type="Gene3D" id="3.50.50.60">
    <property type="entry name" value="FAD/NAD(P)-binding domain"/>
    <property type="match status" value="1"/>
</dbReference>
<evidence type="ECO:0000259" key="5">
    <source>
        <dbReference type="PROSITE" id="PS00623"/>
    </source>
</evidence>
<evidence type="ECO:0000256" key="1">
    <source>
        <dbReference type="ARBA" id="ARBA00010790"/>
    </source>
</evidence>
<dbReference type="PIRSF" id="PIRSF000137">
    <property type="entry name" value="Alcohol_oxidase"/>
    <property type="match status" value="1"/>
</dbReference>
<dbReference type="GO" id="GO:0050660">
    <property type="term" value="F:flavin adenine dinucleotide binding"/>
    <property type="evidence" value="ECO:0007669"/>
    <property type="project" value="InterPro"/>
</dbReference>
<accession>A0A6A5XAW6</accession>
<keyword evidence="3 4" id="KW-0274">FAD</keyword>
<feature type="binding site" evidence="3">
    <location>
        <begin position="499"/>
        <end position="500"/>
    </location>
    <ligand>
        <name>FAD</name>
        <dbReference type="ChEBI" id="CHEBI:57692"/>
    </ligand>
</feature>
<dbReference type="SUPFAM" id="SSF54373">
    <property type="entry name" value="FAD-linked reductases, C-terminal domain"/>
    <property type="match status" value="1"/>
</dbReference>
<proteinExistence type="inferred from homology"/>
<dbReference type="EMBL" id="ML978077">
    <property type="protein sequence ID" value="KAF2010118.1"/>
    <property type="molecule type" value="Genomic_DNA"/>
</dbReference>
<dbReference type="RefSeq" id="XP_033378457.1">
    <property type="nucleotide sequence ID" value="XM_033523963.1"/>
</dbReference>
<comment type="similarity">
    <text evidence="1 4">Belongs to the GMC oxidoreductase family.</text>
</comment>
<keyword evidence="7" id="KW-1185">Reference proteome</keyword>
<feature type="domain" description="Glucose-methanol-choline oxidoreductase N-terminal" evidence="5">
    <location>
        <begin position="85"/>
        <end position="108"/>
    </location>
</feature>
<name>A0A6A5XAW6_9PLEO</name>
<evidence type="ECO:0000256" key="2">
    <source>
        <dbReference type="PIRSR" id="PIRSR000137-1"/>
    </source>
</evidence>
<gene>
    <name evidence="6" type="ORF">BU24DRAFT_357619</name>
</gene>
<dbReference type="Pfam" id="PF05199">
    <property type="entry name" value="GMC_oxred_C"/>
    <property type="match status" value="1"/>
</dbReference>
<dbReference type="GO" id="GO:0016614">
    <property type="term" value="F:oxidoreductase activity, acting on CH-OH group of donors"/>
    <property type="evidence" value="ECO:0007669"/>
    <property type="project" value="InterPro"/>
</dbReference>
<dbReference type="InterPro" id="IPR012132">
    <property type="entry name" value="GMC_OxRdtase"/>
</dbReference>
<dbReference type="OrthoDB" id="269227at2759"/>
<dbReference type="AlphaFoldDB" id="A0A6A5XAW6"/>
<feature type="binding site" evidence="3">
    <location>
        <begin position="95"/>
        <end position="98"/>
    </location>
    <ligand>
        <name>FAD</name>
        <dbReference type="ChEBI" id="CHEBI:57692"/>
    </ligand>
</feature>
<evidence type="ECO:0000313" key="7">
    <source>
        <dbReference type="Proteomes" id="UP000799778"/>
    </source>
</evidence>
<comment type="cofactor">
    <cofactor evidence="3">
        <name>FAD</name>
        <dbReference type="ChEBI" id="CHEBI:57692"/>
    </cofactor>
</comment>
<reference evidence="6" key="1">
    <citation type="journal article" date="2020" name="Stud. Mycol.">
        <title>101 Dothideomycetes genomes: a test case for predicting lifestyles and emergence of pathogens.</title>
        <authorList>
            <person name="Haridas S."/>
            <person name="Albert R."/>
            <person name="Binder M."/>
            <person name="Bloem J."/>
            <person name="Labutti K."/>
            <person name="Salamov A."/>
            <person name="Andreopoulos B."/>
            <person name="Baker S."/>
            <person name="Barry K."/>
            <person name="Bills G."/>
            <person name="Bluhm B."/>
            <person name="Cannon C."/>
            <person name="Castanera R."/>
            <person name="Culley D."/>
            <person name="Daum C."/>
            <person name="Ezra D."/>
            <person name="Gonzalez J."/>
            <person name="Henrissat B."/>
            <person name="Kuo A."/>
            <person name="Liang C."/>
            <person name="Lipzen A."/>
            <person name="Lutzoni F."/>
            <person name="Magnuson J."/>
            <person name="Mondo S."/>
            <person name="Nolan M."/>
            <person name="Ohm R."/>
            <person name="Pangilinan J."/>
            <person name="Park H.-J."/>
            <person name="Ramirez L."/>
            <person name="Alfaro M."/>
            <person name="Sun H."/>
            <person name="Tritt A."/>
            <person name="Yoshinaga Y."/>
            <person name="Zwiers L.-H."/>
            <person name="Turgeon B."/>
            <person name="Goodwin S."/>
            <person name="Spatafora J."/>
            <person name="Crous P."/>
            <person name="Grigoriev I."/>
        </authorList>
    </citation>
    <scope>NUCLEOTIDE SEQUENCE</scope>
    <source>
        <strain evidence="6">CBS 175.79</strain>
    </source>
</reference>
<dbReference type="Pfam" id="PF00732">
    <property type="entry name" value="GMC_oxred_N"/>
    <property type="match status" value="1"/>
</dbReference>